<proteinExistence type="predicted"/>
<dbReference type="EMBL" id="VTPC01000584">
    <property type="protein sequence ID" value="KAF2905213.1"/>
    <property type="molecule type" value="Genomic_DNA"/>
</dbReference>
<keyword evidence="2" id="KW-1133">Transmembrane helix</keyword>
<accession>A0A8K0DFG9</accession>
<reference evidence="3" key="1">
    <citation type="submission" date="2019-08" db="EMBL/GenBank/DDBJ databases">
        <title>The genome of the North American firefly Photinus pyralis.</title>
        <authorList>
            <consortium name="Photinus pyralis genome working group"/>
            <person name="Fallon T.R."/>
            <person name="Sander Lower S.E."/>
            <person name="Weng J.-K."/>
        </authorList>
    </citation>
    <scope>NUCLEOTIDE SEQUENCE</scope>
    <source>
        <strain evidence="3">TRF0915ILg1</strain>
        <tissue evidence="3">Whole body</tissue>
    </source>
</reference>
<dbReference type="Proteomes" id="UP000801492">
    <property type="component" value="Unassembled WGS sequence"/>
</dbReference>
<feature type="transmembrane region" description="Helical" evidence="2">
    <location>
        <begin position="18"/>
        <end position="39"/>
    </location>
</feature>
<feature type="compositionally biased region" description="Low complexity" evidence="1">
    <location>
        <begin position="114"/>
        <end position="124"/>
    </location>
</feature>
<gene>
    <name evidence="3" type="ORF">ILUMI_00937</name>
</gene>
<comment type="caution">
    <text evidence="3">The sequence shown here is derived from an EMBL/GenBank/DDBJ whole genome shotgun (WGS) entry which is preliminary data.</text>
</comment>
<dbReference type="AlphaFoldDB" id="A0A8K0DFG9"/>
<keyword evidence="2" id="KW-0812">Transmembrane</keyword>
<sequence>LQSVNSPEESFWLFRISFHYYTCMECIICITIGLIVSWFTRSREIVDFHLLTPIIRKFRSKNAPLENMMYCVASTVTCTCRTRTVDKSKSSGRTTVLTEDVPTRMEKSSKKSLRQLSQQTGTFK</sequence>
<keyword evidence="4" id="KW-1185">Reference proteome</keyword>
<evidence type="ECO:0000256" key="1">
    <source>
        <dbReference type="SAM" id="MobiDB-lite"/>
    </source>
</evidence>
<feature type="region of interest" description="Disordered" evidence="1">
    <location>
        <begin position="88"/>
        <end position="124"/>
    </location>
</feature>
<feature type="non-terminal residue" evidence="3">
    <location>
        <position position="1"/>
    </location>
</feature>
<evidence type="ECO:0000256" key="2">
    <source>
        <dbReference type="SAM" id="Phobius"/>
    </source>
</evidence>
<evidence type="ECO:0000313" key="4">
    <source>
        <dbReference type="Proteomes" id="UP000801492"/>
    </source>
</evidence>
<name>A0A8K0DFG9_IGNLU</name>
<evidence type="ECO:0000313" key="3">
    <source>
        <dbReference type="EMBL" id="KAF2905213.1"/>
    </source>
</evidence>
<organism evidence="3 4">
    <name type="scientific">Ignelater luminosus</name>
    <name type="common">Cucubano</name>
    <name type="synonym">Pyrophorus luminosus</name>
    <dbReference type="NCBI Taxonomy" id="2038154"/>
    <lineage>
        <taxon>Eukaryota</taxon>
        <taxon>Metazoa</taxon>
        <taxon>Ecdysozoa</taxon>
        <taxon>Arthropoda</taxon>
        <taxon>Hexapoda</taxon>
        <taxon>Insecta</taxon>
        <taxon>Pterygota</taxon>
        <taxon>Neoptera</taxon>
        <taxon>Endopterygota</taxon>
        <taxon>Coleoptera</taxon>
        <taxon>Polyphaga</taxon>
        <taxon>Elateriformia</taxon>
        <taxon>Elateroidea</taxon>
        <taxon>Elateridae</taxon>
        <taxon>Agrypninae</taxon>
        <taxon>Pyrophorini</taxon>
        <taxon>Ignelater</taxon>
    </lineage>
</organism>
<protein>
    <submittedName>
        <fullName evidence="3">Uncharacterized protein</fullName>
    </submittedName>
</protein>
<keyword evidence="2" id="KW-0472">Membrane</keyword>